<protein>
    <submittedName>
        <fullName evidence="7">Beta-methylmalyl-CoA/L-malyl-CoA lyase</fullName>
    </submittedName>
</protein>
<dbReference type="InterPro" id="IPR040442">
    <property type="entry name" value="Pyrv_kinase-like_dom_sf"/>
</dbReference>
<dbReference type="InterPro" id="IPR005000">
    <property type="entry name" value="Aldolase/citrate-lyase_domain"/>
</dbReference>
<dbReference type="EMBL" id="CAADEX010000053">
    <property type="protein sequence ID" value="VFJ55556.1"/>
    <property type="molecule type" value="Genomic_DNA"/>
</dbReference>
<reference evidence="7" key="1">
    <citation type="submission" date="2019-02" db="EMBL/GenBank/DDBJ databases">
        <authorList>
            <person name="Gruber-Vodicka R. H."/>
            <person name="Seah K. B. B."/>
        </authorList>
    </citation>
    <scope>NUCLEOTIDE SEQUENCE</scope>
    <source>
        <strain evidence="7">BECK_DK47</strain>
    </source>
</reference>
<dbReference type="PIRSF" id="PIRSF015582">
    <property type="entry name" value="Cit_lyase_B"/>
    <property type="match status" value="1"/>
</dbReference>
<dbReference type="PANTHER" id="PTHR32308:SF10">
    <property type="entry name" value="CITRATE LYASE SUBUNIT BETA"/>
    <property type="match status" value="1"/>
</dbReference>
<keyword evidence="3 5" id="KW-0460">Magnesium</keyword>
<evidence type="ECO:0000256" key="1">
    <source>
        <dbReference type="ARBA" id="ARBA00001946"/>
    </source>
</evidence>
<organism evidence="7">
    <name type="scientific">Candidatus Kentrum sp. DK</name>
    <dbReference type="NCBI Taxonomy" id="2126562"/>
    <lineage>
        <taxon>Bacteria</taxon>
        <taxon>Pseudomonadati</taxon>
        <taxon>Pseudomonadota</taxon>
        <taxon>Gammaproteobacteria</taxon>
        <taxon>Candidatus Kentrum</taxon>
    </lineage>
</organism>
<proteinExistence type="predicted"/>
<evidence type="ECO:0000256" key="2">
    <source>
        <dbReference type="ARBA" id="ARBA00022723"/>
    </source>
</evidence>
<accession>A0A450SNR9</accession>
<feature type="binding site" evidence="4">
    <location>
        <position position="76"/>
    </location>
    <ligand>
        <name>substrate</name>
    </ligand>
</feature>
<name>A0A450SNR9_9GAMM</name>
<dbReference type="PANTHER" id="PTHR32308">
    <property type="entry name" value="LYASE BETA SUBUNIT, PUTATIVE (AFU_ORTHOLOGUE AFUA_4G13030)-RELATED"/>
    <property type="match status" value="1"/>
</dbReference>
<evidence type="ECO:0000259" key="6">
    <source>
        <dbReference type="Pfam" id="PF03328"/>
    </source>
</evidence>
<dbReference type="Gene3D" id="3.20.20.60">
    <property type="entry name" value="Phosphoenolpyruvate-binding domains"/>
    <property type="match status" value="1"/>
</dbReference>
<sequence length="327" mass="36369">MSFTLVEPRTVRLNRSEMAVPASNQRFIDKSTQSPADIILFDLEDSVAPDEKDDARRILIKSLSEKDWGHRTLSVRINGLDTPYMYRDIVDVIEQAGDKLDLVMIPKVGTAADVYAVDMLLTQIEMARGFKKRLGIELLIETALGMKNIDEIAAASSRNESLHLGAGDYAASTRMRTVNIGGPHPDYGVLTDPDEEGVRQLHWDDMWHYPTARMVVAARANGLRPVNGPFGDFSDPEGLQVYAKRSAVLGCEGIWAIHPNQVEIVNELFTPTEKEIDRAKRILEAMRQAQEEGKGAVALDGRMIDIVSIKQAQAMVKKADLIVEQSR</sequence>
<evidence type="ECO:0000256" key="4">
    <source>
        <dbReference type="PIRSR" id="PIRSR015582-1"/>
    </source>
</evidence>
<dbReference type="InterPro" id="IPR011206">
    <property type="entry name" value="Citrate_lyase_beta/mcl1/mcl2"/>
</dbReference>
<dbReference type="GO" id="GO:0016829">
    <property type="term" value="F:lyase activity"/>
    <property type="evidence" value="ECO:0007669"/>
    <property type="project" value="UniProtKB-KW"/>
</dbReference>
<dbReference type="GO" id="GO:0000287">
    <property type="term" value="F:magnesium ion binding"/>
    <property type="evidence" value="ECO:0007669"/>
    <property type="project" value="TreeGrafter"/>
</dbReference>
<feature type="domain" description="HpcH/HpaI aldolase/citrate lyase" evidence="6">
    <location>
        <begin position="16"/>
        <end position="259"/>
    </location>
</feature>
<dbReference type="Pfam" id="PF03328">
    <property type="entry name" value="HpcH_HpaI"/>
    <property type="match status" value="1"/>
</dbReference>
<evidence type="ECO:0000256" key="3">
    <source>
        <dbReference type="ARBA" id="ARBA00022842"/>
    </source>
</evidence>
<dbReference type="SUPFAM" id="SSF51621">
    <property type="entry name" value="Phosphoenolpyruvate/pyruvate domain"/>
    <property type="match status" value="1"/>
</dbReference>
<evidence type="ECO:0000256" key="5">
    <source>
        <dbReference type="PIRSR" id="PIRSR015582-2"/>
    </source>
</evidence>
<feature type="binding site" evidence="4">
    <location>
        <position position="141"/>
    </location>
    <ligand>
        <name>substrate</name>
    </ligand>
</feature>
<dbReference type="GO" id="GO:0006107">
    <property type="term" value="P:oxaloacetate metabolic process"/>
    <property type="evidence" value="ECO:0007669"/>
    <property type="project" value="TreeGrafter"/>
</dbReference>
<keyword evidence="2 5" id="KW-0479">Metal-binding</keyword>
<keyword evidence="7" id="KW-0456">Lyase</keyword>
<feature type="binding site" evidence="5">
    <location>
        <position position="168"/>
    </location>
    <ligand>
        <name>Mg(2+)</name>
        <dbReference type="ChEBI" id="CHEBI:18420"/>
    </ligand>
</feature>
<dbReference type="AlphaFoldDB" id="A0A450SNR9"/>
<dbReference type="InterPro" id="IPR015813">
    <property type="entry name" value="Pyrv/PenolPyrv_kinase-like_dom"/>
</dbReference>
<comment type="cofactor">
    <cofactor evidence="1">
        <name>Mg(2+)</name>
        <dbReference type="ChEBI" id="CHEBI:18420"/>
    </cofactor>
</comment>
<feature type="binding site" evidence="5">
    <location>
        <position position="141"/>
    </location>
    <ligand>
        <name>Mg(2+)</name>
        <dbReference type="ChEBI" id="CHEBI:18420"/>
    </ligand>
</feature>
<evidence type="ECO:0000313" key="7">
    <source>
        <dbReference type="EMBL" id="VFJ55556.1"/>
    </source>
</evidence>
<gene>
    <name evidence="7" type="ORF">BECKDK2373B_GA0170837_10538</name>
</gene>